<feature type="region of interest" description="Disordered" evidence="6">
    <location>
        <begin position="110"/>
        <end position="130"/>
    </location>
</feature>
<feature type="domain" description="BHLH" evidence="7">
    <location>
        <begin position="205"/>
        <end position="254"/>
    </location>
</feature>
<keyword evidence="5" id="KW-0539">Nucleus</keyword>
<dbReference type="GO" id="GO:0003700">
    <property type="term" value="F:DNA-binding transcription factor activity"/>
    <property type="evidence" value="ECO:0007669"/>
    <property type="project" value="InterPro"/>
</dbReference>
<dbReference type="EMBL" id="RWGY01000007">
    <property type="protein sequence ID" value="TVU41135.1"/>
    <property type="molecule type" value="Genomic_DNA"/>
</dbReference>
<evidence type="ECO:0000313" key="8">
    <source>
        <dbReference type="EMBL" id="TVU41135.1"/>
    </source>
</evidence>
<dbReference type="InterPro" id="IPR036638">
    <property type="entry name" value="HLH_DNA-bd_sf"/>
</dbReference>
<dbReference type="InterPro" id="IPR011598">
    <property type="entry name" value="bHLH_dom"/>
</dbReference>
<dbReference type="Proteomes" id="UP000324897">
    <property type="component" value="Chromosome 4"/>
</dbReference>
<dbReference type="Gramene" id="TVU41135">
    <property type="protein sequence ID" value="TVU41135"/>
    <property type="gene ID" value="EJB05_14631"/>
</dbReference>
<dbReference type="AlphaFoldDB" id="A0A5J9VZQ1"/>
<keyword evidence="4" id="KW-0804">Transcription</keyword>
<comment type="caution">
    <text evidence="8">The sequence shown here is derived from an EMBL/GenBank/DDBJ whole genome shotgun (WGS) entry which is preliminary data.</text>
</comment>
<evidence type="ECO:0000256" key="3">
    <source>
        <dbReference type="ARBA" id="ARBA00023015"/>
    </source>
</evidence>
<dbReference type="SUPFAM" id="SSF47459">
    <property type="entry name" value="HLH, helix-loop-helix DNA-binding domain"/>
    <property type="match status" value="1"/>
</dbReference>
<sequence>MGIKYLGGPGSKKWILAMDGGARPAPSQKRALPPDGELLELLWQDGAVVAHSQANHHRQRAFGGDTGASGVTGETAAAWLPDDAGALGADVYAQLWHSIAHLEGRVDRDTAASGLPPGSNGAGSSRTAGEVGSSFCGSNLVAALRVDDDIDGAGLPLPGASTSGSSALLKRSRDEFDSRSEDADYDAIDEARPSRRPASSKRRTRAAEVHNLSERRRRDRINEKMRALQELVPHCNKTDKASILDDAIEYLKSLQLQVQVMWMTTGVAPMMLPGAHQLMTPMGMGLNSSSMPPMTQVLSQMQRVPPFMNNLFPNQVPQVPSAATNVPNMANKVQNNRTAEPRNPFLPPNDTLAAAAELPNLFGYGYQMSQQNDIQELLAGSAAPALGADPPSSSDGTGTT</sequence>
<feature type="non-terminal residue" evidence="8">
    <location>
        <position position="1"/>
    </location>
</feature>
<dbReference type="FunFam" id="4.10.280.10:FF:000004">
    <property type="entry name" value="Basic helix-loop-helix transcription factor"/>
    <property type="match status" value="1"/>
</dbReference>
<evidence type="ECO:0000256" key="5">
    <source>
        <dbReference type="ARBA" id="ARBA00023242"/>
    </source>
</evidence>
<dbReference type="OrthoDB" id="690068at2759"/>
<reference evidence="8 9" key="1">
    <citation type="journal article" date="2019" name="Sci. Rep.">
        <title>A high-quality genome of Eragrostis curvula grass provides insights into Poaceae evolution and supports new strategies to enhance forage quality.</title>
        <authorList>
            <person name="Carballo J."/>
            <person name="Santos B.A.C.M."/>
            <person name="Zappacosta D."/>
            <person name="Garbus I."/>
            <person name="Selva J.P."/>
            <person name="Gallo C.A."/>
            <person name="Diaz A."/>
            <person name="Albertini E."/>
            <person name="Caccamo M."/>
            <person name="Echenique V."/>
        </authorList>
    </citation>
    <scope>NUCLEOTIDE SEQUENCE [LARGE SCALE GENOMIC DNA]</scope>
    <source>
        <strain evidence="9">cv. Victoria</strain>
        <tissue evidence="8">Leaf</tissue>
    </source>
</reference>
<dbReference type="CDD" id="cd11445">
    <property type="entry name" value="bHLH_AtPIF_like"/>
    <property type="match status" value="1"/>
</dbReference>
<evidence type="ECO:0000256" key="1">
    <source>
        <dbReference type="ARBA" id="ARBA00004123"/>
    </source>
</evidence>
<keyword evidence="9" id="KW-1185">Reference proteome</keyword>
<evidence type="ECO:0000256" key="6">
    <source>
        <dbReference type="SAM" id="MobiDB-lite"/>
    </source>
</evidence>
<gene>
    <name evidence="8" type="ORF">EJB05_14631</name>
</gene>
<evidence type="ECO:0000256" key="2">
    <source>
        <dbReference type="ARBA" id="ARBA00005510"/>
    </source>
</evidence>
<keyword evidence="3" id="KW-0805">Transcription regulation</keyword>
<feature type="compositionally biased region" description="Basic and acidic residues" evidence="6">
    <location>
        <begin position="171"/>
        <end position="182"/>
    </location>
</feature>
<dbReference type="PANTHER" id="PTHR46807">
    <property type="entry name" value="TRANSCRIPTION FACTOR PIF3"/>
    <property type="match status" value="1"/>
</dbReference>
<accession>A0A5J9VZQ1</accession>
<evidence type="ECO:0000256" key="4">
    <source>
        <dbReference type="ARBA" id="ARBA00023163"/>
    </source>
</evidence>
<dbReference type="Gene3D" id="4.10.280.10">
    <property type="entry name" value="Helix-loop-helix DNA-binding domain"/>
    <property type="match status" value="1"/>
</dbReference>
<comment type="subcellular location">
    <subcellularLocation>
        <location evidence="1">Nucleus</location>
    </subcellularLocation>
</comment>
<dbReference type="PROSITE" id="PS50888">
    <property type="entry name" value="BHLH"/>
    <property type="match status" value="1"/>
</dbReference>
<name>A0A5J9VZQ1_9POAL</name>
<protein>
    <recommendedName>
        <fullName evidence="7">BHLH domain-containing protein</fullName>
    </recommendedName>
</protein>
<evidence type="ECO:0000313" key="9">
    <source>
        <dbReference type="Proteomes" id="UP000324897"/>
    </source>
</evidence>
<dbReference type="InterPro" id="IPR047265">
    <property type="entry name" value="PIF1-like_bHLH"/>
</dbReference>
<dbReference type="SMART" id="SM00353">
    <property type="entry name" value="HLH"/>
    <property type="match status" value="1"/>
</dbReference>
<feature type="compositionally biased region" description="Basic residues" evidence="6">
    <location>
        <begin position="194"/>
        <end position="204"/>
    </location>
</feature>
<feature type="region of interest" description="Disordered" evidence="6">
    <location>
        <begin position="380"/>
        <end position="400"/>
    </location>
</feature>
<dbReference type="Pfam" id="PF00010">
    <property type="entry name" value="HLH"/>
    <property type="match status" value="1"/>
</dbReference>
<organism evidence="8 9">
    <name type="scientific">Eragrostis curvula</name>
    <name type="common">weeping love grass</name>
    <dbReference type="NCBI Taxonomy" id="38414"/>
    <lineage>
        <taxon>Eukaryota</taxon>
        <taxon>Viridiplantae</taxon>
        <taxon>Streptophyta</taxon>
        <taxon>Embryophyta</taxon>
        <taxon>Tracheophyta</taxon>
        <taxon>Spermatophyta</taxon>
        <taxon>Magnoliopsida</taxon>
        <taxon>Liliopsida</taxon>
        <taxon>Poales</taxon>
        <taxon>Poaceae</taxon>
        <taxon>PACMAD clade</taxon>
        <taxon>Chloridoideae</taxon>
        <taxon>Eragrostideae</taxon>
        <taxon>Eragrostidinae</taxon>
        <taxon>Eragrostis</taxon>
    </lineage>
</organism>
<proteinExistence type="inferred from homology"/>
<comment type="similarity">
    <text evidence="2">Belongs to the bHLH protein family.</text>
</comment>
<evidence type="ECO:0000259" key="7">
    <source>
        <dbReference type="PROSITE" id="PS50888"/>
    </source>
</evidence>
<dbReference type="GO" id="GO:0046983">
    <property type="term" value="F:protein dimerization activity"/>
    <property type="evidence" value="ECO:0007669"/>
    <property type="project" value="InterPro"/>
</dbReference>
<feature type="region of interest" description="Disordered" evidence="6">
    <location>
        <begin position="157"/>
        <end position="209"/>
    </location>
</feature>
<dbReference type="InterPro" id="IPR044273">
    <property type="entry name" value="PIF3-like"/>
</dbReference>
<dbReference type="PANTHER" id="PTHR46807:SF7">
    <property type="entry name" value="BHLH DOMAIN-CONTAINING PROTEIN"/>
    <property type="match status" value="1"/>
</dbReference>
<dbReference type="GO" id="GO:0005634">
    <property type="term" value="C:nucleus"/>
    <property type="evidence" value="ECO:0007669"/>
    <property type="project" value="UniProtKB-SubCell"/>
</dbReference>